<comment type="caution">
    <text evidence="1">The sequence shown here is derived from an EMBL/GenBank/DDBJ whole genome shotgun (WGS) entry which is preliminary data.</text>
</comment>
<name>A0A8T1FXP9_9STRA</name>
<organism evidence="1 2">
    <name type="scientific">Phytophthora cactorum</name>
    <dbReference type="NCBI Taxonomy" id="29920"/>
    <lineage>
        <taxon>Eukaryota</taxon>
        <taxon>Sar</taxon>
        <taxon>Stramenopiles</taxon>
        <taxon>Oomycota</taxon>
        <taxon>Peronosporomycetes</taxon>
        <taxon>Peronosporales</taxon>
        <taxon>Peronosporaceae</taxon>
        <taxon>Phytophthora</taxon>
    </lineage>
</organism>
<reference evidence="1" key="1">
    <citation type="submission" date="2018-10" db="EMBL/GenBank/DDBJ databases">
        <title>Effector identification in a new, highly contiguous assembly of the strawberry crown rot pathogen Phytophthora cactorum.</title>
        <authorList>
            <person name="Armitage A.D."/>
            <person name="Nellist C.F."/>
            <person name="Bates H."/>
            <person name="Vickerstaff R.J."/>
            <person name="Harrison R.J."/>
        </authorList>
    </citation>
    <scope>NUCLEOTIDE SEQUENCE</scope>
    <source>
        <strain evidence="1">P415</strain>
    </source>
</reference>
<evidence type="ECO:0000313" key="2">
    <source>
        <dbReference type="Proteomes" id="UP000697107"/>
    </source>
</evidence>
<protein>
    <submittedName>
        <fullName evidence="1">Uncharacterized protein</fullName>
    </submittedName>
</protein>
<sequence length="102" mass="11443">MVQKMCFETRNTSGHEAEELMEEVAGARRERRKNGFASVKKLSGIHEEGVSEHTGGFRGWLHEISFQGHRSAGRPRFNMGSVMTYLNVHAVFGRAGVRIVVI</sequence>
<dbReference type="AlphaFoldDB" id="A0A8T1FXP9"/>
<gene>
    <name evidence="1" type="ORF">PC118_g10197</name>
</gene>
<proteinExistence type="predicted"/>
<dbReference type="EMBL" id="RCML01000289">
    <property type="protein sequence ID" value="KAG2982095.1"/>
    <property type="molecule type" value="Genomic_DNA"/>
</dbReference>
<evidence type="ECO:0000313" key="1">
    <source>
        <dbReference type="EMBL" id="KAG2982095.1"/>
    </source>
</evidence>
<accession>A0A8T1FXP9</accession>
<dbReference type="Proteomes" id="UP000697107">
    <property type="component" value="Unassembled WGS sequence"/>
</dbReference>